<dbReference type="PANTHER" id="PTHR46579:SF1">
    <property type="entry name" value="F5_8 TYPE C DOMAIN-CONTAINING PROTEIN"/>
    <property type="match status" value="1"/>
</dbReference>
<sequence>MVVHIVNTPEKLSINKVVKYPPDQDYPLRNHTSAIENMKTALVTSRRIKGYKGISAVITIPDFNVVWGAPIDYMHNALLGVVKQVFEIWTTYNYSENNNNFYIGSPSTLKLINEKLLNISPPSEIHRKPRSLFERAKWKASEYRSWLLFSSLPCLNGILHNRYLQHFALLQKSIFILLQTNIEQYDLSQCDKYLKQFVKDFETFYGPSAMTFNVHLLTHLVECVTYCGPLWAMSTFPFESNILNLKNFVTGPTGVKWQIVYKSLKLAKLETLLISDANRSESCKKFHEQISKHVKEYRLEGNDNNKLLGSCYETEFNNVLVGSYKKNCNWCYDVSNKNIL</sequence>
<accession>A0A9N9MXC3</accession>
<dbReference type="OrthoDB" id="6776248at2759"/>
<keyword evidence="2" id="KW-1185">Reference proteome</keyword>
<gene>
    <name evidence="1" type="ORF">CEUTPL_LOCUS13776</name>
</gene>
<proteinExistence type="predicted"/>
<dbReference type="Proteomes" id="UP001152799">
    <property type="component" value="Chromosome 9"/>
</dbReference>
<evidence type="ECO:0000313" key="1">
    <source>
        <dbReference type="EMBL" id="CAG9773385.1"/>
    </source>
</evidence>
<evidence type="ECO:0000313" key="2">
    <source>
        <dbReference type="Proteomes" id="UP001152799"/>
    </source>
</evidence>
<reference evidence="1" key="1">
    <citation type="submission" date="2022-01" db="EMBL/GenBank/DDBJ databases">
        <authorList>
            <person name="King R."/>
        </authorList>
    </citation>
    <scope>NUCLEOTIDE SEQUENCE</scope>
</reference>
<evidence type="ECO:0008006" key="3">
    <source>
        <dbReference type="Google" id="ProtNLM"/>
    </source>
</evidence>
<protein>
    <recommendedName>
        <fullName evidence="3">DUF4218 domain-containing protein</fullName>
    </recommendedName>
</protein>
<name>A0A9N9MXC3_9CUCU</name>
<dbReference type="EMBL" id="OU892285">
    <property type="protein sequence ID" value="CAG9773385.1"/>
    <property type="molecule type" value="Genomic_DNA"/>
</dbReference>
<organism evidence="1 2">
    <name type="scientific">Ceutorhynchus assimilis</name>
    <name type="common">cabbage seed weevil</name>
    <dbReference type="NCBI Taxonomy" id="467358"/>
    <lineage>
        <taxon>Eukaryota</taxon>
        <taxon>Metazoa</taxon>
        <taxon>Ecdysozoa</taxon>
        <taxon>Arthropoda</taxon>
        <taxon>Hexapoda</taxon>
        <taxon>Insecta</taxon>
        <taxon>Pterygota</taxon>
        <taxon>Neoptera</taxon>
        <taxon>Endopterygota</taxon>
        <taxon>Coleoptera</taxon>
        <taxon>Polyphaga</taxon>
        <taxon>Cucujiformia</taxon>
        <taxon>Curculionidae</taxon>
        <taxon>Ceutorhynchinae</taxon>
        <taxon>Ceutorhynchus</taxon>
    </lineage>
</organism>
<dbReference type="AlphaFoldDB" id="A0A9N9MXC3"/>
<dbReference type="PANTHER" id="PTHR46579">
    <property type="entry name" value="F5/8 TYPE C DOMAIN-CONTAINING PROTEIN-RELATED"/>
    <property type="match status" value="1"/>
</dbReference>